<dbReference type="AlphaFoldDB" id="A0A939P7U1"/>
<dbReference type="CDD" id="cd00093">
    <property type="entry name" value="HTH_XRE"/>
    <property type="match status" value="1"/>
</dbReference>
<comment type="caution">
    <text evidence="2">The sequence shown here is derived from an EMBL/GenBank/DDBJ whole genome shotgun (WGS) entry which is preliminary data.</text>
</comment>
<dbReference type="Pfam" id="PF13560">
    <property type="entry name" value="HTH_31"/>
    <property type="match status" value="1"/>
</dbReference>
<dbReference type="PROSITE" id="PS50943">
    <property type="entry name" value="HTH_CROC1"/>
    <property type="match status" value="1"/>
</dbReference>
<dbReference type="GO" id="GO:0003677">
    <property type="term" value="F:DNA binding"/>
    <property type="evidence" value="ECO:0007669"/>
    <property type="project" value="InterPro"/>
</dbReference>
<dbReference type="InterPro" id="IPR043917">
    <property type="entry name" value="DUF5753"/>
</dbReference>
<organism evidence="2 3">
    <name type="scientific">Actinomadura barringtoniae</name>
    <dbReference type="NCBI Taxonomy" id="1427535"/>
    <lineage>
        <taxon>Bacteria</taxon>
        <taxon>Bacillati</taxon>
        <taxon>Actinomycetota</taxon>
        <taxon>Actinomycetes</taxon>
        <taxon>Streptosporangiales</taxon>
        <taxon>Thermomonosporaceae</taxon>
        <taxon>Actinomadura</taxon>
    </lineage>
</organism>
<dbReference type="Proteomes" id="UP000669179">
    <property type="component" value="Unassembled WGS sequence"/>
</dbReference>
<protein>
    <submittedName>
        <fullName evidence="2">Helix-turn-helix domain-containing protein</fullName>
    </submittedName>
</protein>
<name>A0A939P7U1_9ACTN</name>
<dbReference type="Pfam" id="PF19054">
    <property type="entry name" value="DUF5753"/>
    <property type="match status" value="1"/>
</dbReference>
<keyword evidence="3" id="KW-1185">Reference proteome</keyword>
<feature type="domain" description="HTH cro/C1-type" evidence="1">
    <location>
        <begin position="21"/>
        <end position="75"/>
    </location>
</feature>
<evidence type="ECO:0000313" key="3">
    <source>
        <dbReference type="Proteomes" id="UP000669179"/>
    </source>
</evidence>
<dbReference type="Gene3D" id="1.10.260.40">
    <property type="entry name" value="lambda repressor-like DNA-binding domains"/>
    <property type="match status" value="1"/>
</dbReference>
<accession>A0A939P7U1</accession>
<dbReference type="SMART" id="SM00530">
    <property type="entry name" value="HTH_XRE"/>
    <property type="match status" value="1"/>
</dbReference>
<gene>
    <name evidence="2" type="ORF">J4573_09015</name>
</gene>
<evidence type="ECO:0000313" key="2">
    <source>
        <dbReference type="EMBL" id="MBO2447223.1"/>
    </source>
</evidence>
<reference evidence="2" key="1">
    <citation type="submission" date="2021-03" db="EMBL/GenBank/DDBJ databases">
        <authorList>
            <person name="Kanchanasin P."/>
            <person name="Saeng-In P."/>
            <person name="Phongsopitanun W."/>
            <person name="Yuki M."/>
            <person name="Kudo T."/>
            <person name="Ohkuma M."/>
            <person name="Tanasupawat S."/>
        </authorList>
    </citation>
    <scope>NUCLEOTIDE SEQUENCE</scope>
    <source>
        <strain evidence="2">GKU 128</strain>
    </source>
</reference>
<dbReference type="InterPro" id="IPR010982">
    <property type="entry name" value="Lambda_DNA-bd_dom_sf"/>
</dbReference>
<dbReference type="InterPro" id="IPR001387">
    <property type="entry name" value="Cro/C1-type_HTH"/>
</dbReference>
<dbReference type="EMBL" id="JAGEOJ010000003">
    <property type="protein sequence ID" value="MBO2447223.1"/>
    <property type="molecule type" value="Genomic_DNA"/>
</dbReference>
<proteinExistence type="predicted"/>
<sequence>MDNRQPEPGPTALRMQVGSRLRELREARGISREEAGERIRASNSKMSRLERGRHSFKTRDVVDLLELYVADEEDRETLLALAQQAKEPAWWQAYSDVIPSWFGQYLGLEQSATVIRSYESQVIPALLQTPDYARAAVRLEPHAAQDATSEDIERRIELRMARQDVLRREVGAATLWAIIDEAALRRPLGGRAVMHDQLERLVELSERPNVNIQVLPFAAGGHPALGGPITVLRFTEDHLPDTVYLEHLSGASYPEKHEAIVFQHIMNSLAVQADQPGDSIAFVKRLLAES</sequence>
<evidence type="ECO:0000259" key="1">
    <source>
        <dbReference type="PROSITE" id="PS50943"/>
    </source>
</evidence>
<dbReference type="SUPFAM" id="SSF47413">
    <property type="entry name" value="lambda repressor-like DNA-binding domains"/>
    <property type="match status" value="1"/>
</dbReference>
<dbReference type="RefSeq" id="WP_208254817.1">
    <property type="nucleotide sequence ID" value="NZ_JAGEOJ010000003.1"/>
</dbReference>